<dbReference type="GO" id="GO:0070260">
    <property type="term" value="F:5'-tyrosyl-DNA phosphodiesterase activity"/>
    <property type="evidence" value="ECO:0007669"/>
    <property type="project" value="TreeGrafter"/>
</dbReference>
<dbReference type="InterPro" id="IPR051547">
    <property type="entry name" value="TDP2-like"/>
</dbReference>
<keyword evidence="4" id="KW-0479">Metal-binding</keyword>
<keyword evidence="10" id="KW-0269">Exonuclease</keyword>
<keyword evidence="5" id="KW-0227">DNA damage</keyword>
<evidence type="ECO:0000313" key="11">
    <source>
        <dbReference type="Proteomes" id="UP000520767"/>
    </source>
</evidence>
<keyword evidence="11" id="KW-1185">Reference proteome</keyword>
<feature type="domain" description="Endonuclease/exonuclease/phosphatase" evidence="9">
    <location>
        <begin position="5"/>
        <end position="255"/>
    </location>
</feature>
<dbReference type="RefSeq" id="WP_184811746.1">
    <property type="nucleotide sequence ID" value="NZ_JACHJQ010000004.1"/>
</dbReference>
<organism evidence="10 11">
    <name type="scientific">Actinophytocola algeriensis</name>
    <dbReference type="NCBI Taxonomy" id="1768010"/>
    <lineage>
        <taxon>Bacteria</taxon>
        <taxon>Bacillati</taxon>
        <taxon>Actinomycetota</taxon>
        <taxon>Actinomycetes</taxon>
        <taxon>Pseudonocardiales</taxon>
        <taxon>Pseudonocardiaceae</taxon>
    </lineage>
</organism>
<comment type="caution">
    <text evidence="10">The sequence shown here is derived from an EMBL/GenBank/DDBJ whole genome shotgun (WGS) entry which is preliminary data.</text>
</comment>
<proteinExistence type="predicted"/>
<dbReference type="EMBL" id="JACHJQ010000004">
    <property type="protein sequence ID" value="MBB4907565.1"/>
    <property type="molecule type" value="Genomic_DNA"/>
</dbReference>
<dbReference type="Gene3D" id="3.60.10.10">
    <property type="entry name" value="Endonuclease/exonuclease/phosphatase"/>
    <property type="match status" value="1"/>
</dbReference>
<evidence type="ECO:0000256" key="2">
    <source>
        <dbReference type="ARBA" id="ARBA00001946"/>
    </source>
</evidence>
<evidence type="ECO:0000313" key="10">
    <source>
        <dbReference type="EMBL" id="MBB4907565.1"/>
    </source>
</evidence>
<dbReference type="PANTHER" id="PTHR15822">
    <property type="entry name" value="TRAF AND TNF RECEPTOR-ASSOCIATED PROTEIN"/>
    <property type="match status" value="1"/>
</dbReference>
<reference evidence="10 11" key="1">
    <citation type="submission" date="2020-08" db="EMBL/GenBank/DDBJ databases">
        <title>Genomic Encyclopedia of Type Strains, Phase III (KMG-III): the genomes of soil and plant-associated and newly described type strains.</title>
        <authorList>
            <person name="Whitman W."/>
        </authorList>
    </citation>
    <scope>NUCLEOTIDE SEQUENCE [LARGE SCALE GENOMIC DNA]</scope>
    <source>
        <strain evidence="10 11">CECT 8960</strain>
    </source>
</reference>
<evidence type="ECO:0000256" key="8">
    <source>
        <dbReference type="ARBA" id="ARBA00023204"/>
    </source>
</evidence>
<evidence type="ECO:0000256" key="1">
    <source>
        <dbReference type="ARBA" id="ARBA00001936"/>
    </source>
</evidence>
<accession>A0A7W7Q5Q2</accession>
<dbReference type="Proteomes" id="UP000520767">
    <property type="component" value="Unassembled WGS sequence"/>
</dbReference>
<dbReference type="AlphaFoldDB" id="A0A7W7Q5Q2"/>
<protein>
    <submittedName>
        <fullName evidence="10">Exonuclease III</fullName>
    </submittedName>
</protein>
<evidence type="ECO:0000256" key="5">
    <source>
        <dbReference type="ARBA" id="ARBA00022763"/>
    </source>
</evidence>
<name>A0A7W7Q5Q2_9PSEU</name>
<comment type="cofactor">
    <cofactor evidence="2">
        <name>Mg(2+)</name>
        <dbReference type="ChEBI" id="CHEBI:18420"/>
    </cofactor>
</comment>
<dbReference type="GO" id="GO:0005737">
    <property type="term" value="C:cytoplasm"/>
    <property type="evidence" value="ECO:0007669"/>
    <property type="project" value="TreeGrafter"/>
</dbReference>
<evidence type="ECO:0000256" key="3">
    <source>
        <dbReference type="ARBA" id="ARBA00022722"/>
    </source>
</evidence>
<dbReference type="InterPro" id="IPR036691">
    <property type="entry name" value="Endo/exonu/phosph_ase_sf"/>
</dbReference>
<dbReference type="GO" id="GO:0006302">
    <property type="term" value="P:double-strand break repair"/>
    <property type="evidence" value="ECO:0007669"/>
    <property type="project" value="TreeGrafter"/>
</dbReference>
<gene>
    <name evidence="10" type="ORF">FHR82_003807</name>
</gene>
<keyword evidence="3" id="KW-0540">Nuclease</keyword>
<keyword evidence="8" id="KW-0234">DNA repair</keyword>
<keyword evidence="6" id="KW-0378">Hydrolase</keyword>
<dbReference type="GO" id="GO:0003697">
    <property type="term" value="F:single-stranded DNA binding"/>
    <property type="evidence" value="ECO:0007669"/>
    <property type="project" value="TreeGrafter"/>
</dbReference>
<evidence type="ECO:0000259" key="9">
    <source>
        <dbReference type="Pfam" id="PF03372"/>
    </source>
</evidence>
<dbReference type="Pfam" id="PF03372">
    <property type="entry name" value="Exo_endo_phos"/>
    <property type="match status" value="1"/>
</dbReference>
<sequence length="268" mass="29765">MRVITQNLLGHHQDWPRRLPAAASMFRRLDPDVVTLQETIATDGDDQAIEVLGDGYHVTHHPLREPDGSGITIASRWPIGAVRELDLQVGPRTADFRASAQIADIHWPHSDVPLLLVNHKPSWATNLEYERGRQAVLTAGFIEELVERTGQHVIVAGDMDAVPDADSIRFWRGLRALDGTSVSYRDAWELVHGAEPGPTFAPSLTPIIEDHWRTDLDRRIDYVFVRCGRAGPSLRVTNCCRTFEGPLDGVWPSDHCGVVADLDPGRAT</sequence>
<evidence type="ECO:0000256" key="4">
    <source>
        <dbReference type="ARBA" id="ARBA00022723"/>
    </source>
</evidence>
<dbReference type="GO" id="GO:0046872">
    <property type="term" value="F:metal ion binding"/>
    <property type="evidence" value="ECO:0007669"/>
    <property type="project" value="UniProtKB-KW"/>
</dbReference>
<comment type="cofactor">
    <cofactor evidence="1">
        <name>Mn(2+)</name>
        <dbReference type="ChEBI" id="CHEBI:29035"/>
    </cofactor>
</comment>
<dbReference type="PANTHER" id="PTHR15822:SF4">
    <property type="entry name" value="TYROSYL-DNA PHOSPHODIESTERASE 2"/>
    <property type="match status" value="1"/>
</dbReference>
<dbReference type="GO" id="GO:0004527">
    <property type="term" value="F:exonuclease activity"/>
    <property type="evidence" value="ECO:0007669"/>
    <property type="project" value="UniProtKB-KW"/>
</dbReference>
<dbReference type="InterPro" id="IPR005135">
    <property type="entry name" value="Endo/exonuclease/phosphatase"/>
</dbReference>
<evidence type="ECO:0000256" key="6">
    <source>
        <dbReference type="ARBA" id="ARBA00022801"/>
    </source>
</evidence>
<evidence type="ECO:0000256" key="7">
    <source>
        <dbReference type="ARBA" id="ARBA00022842"/>
    </source>
</evidence>
<keyword evidence="7" id="KW-0460">Magnesium</keyword>
<dbReference type="SUPFAM" id="SSF56219">
    <property type="entry name" value="DNase I-like"/>
    <property type="match status" value="1"/>
</dbReference>